<evidence type="ECO:0000313" key="2">
    <source>
        <dbReference type="Proteomes" id="UP000075531"/>
    </source>
</evidence>
<dbReference type="EMBL" id="LTBA01000049">
    <property type="protein sequence ID" value="KYH31221.1"/>
    <property type="molecule type" value="Genomic_DNA"/>
</dbReference>
<proteinExistence type="predicted"/>
<evidence type="ECO:0000313" key="1">
    <source>
        <dbReference type="EMBL" id="KYH31221.1"/>
    </source>
</evidence>
<dbReference type="RefSeq" id="WP_066827004.1">
    <property type="nucleotide sequence ID" value="NZ_LTBA01000049.1"/>
</dbReference>
<keyword evidence="2" id="KW-1185">Reference proteome</keyword>
<dbReference type="AlphaFoldDB" id="A0A151AUE3"/>
<dbReference type="PATRIC" id="fig|1121338.3.peg.2494"/>
<name>A0A151AUE3_9CLOT</name>
<organism evidence="1 2">
    <name type="scientific">Clostridium tepidiprofundi DSM 19306</name>
    <dbReference type="NCBI Taxonomy" id="1121338"/>
    <lineage>
        <taxon>Bacteria</taxon>
        <taxon>Bacillati</taxon>
        <taxon>Bacillota</taxon>
        <taxon>Clostridia</taxon>
        <taxon>Eubacteriales</taxon>
        <taxon>Clostridiaceae</taxon>
        <taxon>Clostridium</taxon>
    </lineage>
</organism>
<accession>A0A151AUE3</accession>
<protein>
    <submittedName>
        <fullName evidence="1">Uncharacterized protein</fullName>
    </submittedName>
</protein>
<dbReference type="Proteomes" id="UP000075531">
    <property type="component" value="Unassembled WGS sequence"/>
</dbReference>
<gene>
    <name evidence="1" type="ORF">CLTEP_24130</name>
</gene>
<sequence>MIDANLLMYESQIQYLINDIKCEILNLVPDVEYLILTGSGGRGELSYININNELKLLSDLEFFAILKKDVNINKFRKKKIQKRIKYKYNNSPVKTPFFHVDVDFLSVKMFNNQDTLLMYETITNSKLIYGDNGKFNEEIVKKYKDKMCKIKKDFVIDKKDIHNILLYRHYAIISNLQFEDNNLSRTINLYAICRNSLDLLTIILYYNNITKTSYKQRIDFINEYSGKEYRYFTKIIKSKEFLTFINECYCYKEKPYIPETNNSFIDIMKKYIYYTNAILIEIIENFYECSIGSMSDGATECVLRKAYFYIEDEFFRENMSTIKKFVWNIYFSLVIKKDIRIFIKSISMDNAELFIQLNEFIKEVKNCLINEKIEKKIICLSKRKDIVTLYQSKYPYSLI</sequence>
<reference evidence="1 2" key="1">
    <citation type="submission" date="2016-02" db="EMBL/GenBank/DDBJ databases">
        <title>Genome sequence of Clostridium tepidiprofundi DSM 19306.</title>
        <authorList>
            <person name="Poehlein A."/>
            <person name="Daniel R."/>
        </authorList>
    </citation>
    <scope>NUCLEOTIDE SEQUENCE [LARGE SCALE GENOMIC DNA]</scope>
    <source>
        <strain evidence="1 2">DSM 19306</strain>
    </source>
</reference>
<comment type="caution">
    <text evidence="1">The sequence shown here is derived from an EMBL/GenBank/DDBJ whole genome shotgun (WGS) entry which is preliminary data.</text>
</comment>